<keyword evidence="1" id="KW-0812">Transmembrane</keyword>
<keyword evidence="2" id="KW-1185">Reference proteome</keyword>
<feature type="transmembrane region" description="Helical" evidence="1">
    <location>
        <begin position="139"/>
        <end position="160"/>
    </location>
</feature>
<evidence type="ECO:0000313" key="3">
    <source>
        <dbReference type="WBParaSite" id="SSTP_0000478400.1"/>
    </source>
</evidence>
<feature type="transmembrane region" description="Helical" evidence="1">
    <location>
        <begin position="266"/>
        <end position="288"/>
    </location>
</feature>
<dbReference type="Proteomes" id="UP000035681">
    <property type="component" value="Unplaced"/>
</dbReference>
<keyword evidence="1" id="KW-0472">Membrane</keyword>
<feature type="transmembrane region" description="Helical" evidence="1">
    <location>
        <begin position="29"/>
        <end position="50"/>
    </location>
</feature>
<protein>
    <submittedName>
        <fullName evidence="4">G-protein coupled receptors family 1 profile domain-containing protein</fullName>
    </submittedName>
    <submittedName>
        <fullName evidence="3">G_PROTEIN_RECEP_F1_2 domain-containing protein</fullName>
    </submittedName>
</protein>
<dbReference type="AlphaFoldDB" id="A0A0K0E5J8"/>
<accession>A0A0K0E5J8</accession>
<dbReference type="WBParaSite" id="SSTP_0000478400.1">
    <property type="protein sequence ID" value="SSTP_0000478400.1"/>
    <property type="gene ID" value="SSTP_0000478400"/>
</dbReference>
<evidence type="ECO:0000313" key="2">
    <source>
        <dbReference type="Proteomes" id="UP000035681"/>
    </source>
</evidence>
<feature type="transmembrane region" description="Helical" evidence="1">
    <location>
        <begin position="93"/>
        <end position="119"/>
    </location>
</feature>
<feature type="transmembrane region" description="Helical" evidence="1">
    <location>
        <begin position="193"/>
        <end position="214"/>
    </location>
</feature>
<evidence type="ECO:0000313" key="4">
    <source>
        <dbReference type="WBParaSite" id="TCONS_00010350.p1"/>
    </source>
</evidence>
<reference evidence="3" key="1">
    <citation type="submission" date="2015-08" db="UniProtKB">
        <authorList>
            <consortium name="WormBaseParasite"/>
        </authorList>
    </citation>
    <scope>IDENTIFICATION</scope>
</reference>
<dbReference type="WBParaSite" id="TCONS_00010350.p1">
    <property type="protein sequence ID" value="TCONS_00010350.p1"/>
    <property type="gene ID" value="XLOC_003413"/>
</dbReference>
<name>A0A0K0E5J8_STRER</name>
<organism evidence="3">
    <name type="scientific">Strongyloides stercoralis</name>
    <name type="common">Threadworm</name>
    <dbReference type="NCBI Taxonomy" id="6248"/>
    <lineage>
        <taxon>Eukaryota</taxon>
        <taxon>Metazoa</taxon>
        <taxon>Ecdysozoa</taxon>
        <taxon>Nematoda</taxon>
        <taxon>Chromadorea</taxon>
        <taxon>Rhabditida</taxon>
        <taxon>Tylenchina</taxon>
        <taxon>Panagrolaimomorpha</taxon>
        <taxon>Strongyloidoidea</taxon>
        <taxon>Strongyloididae</taxon>
        <taxon>Strongyloides</taxon>
    </lineage>
</organism>
<proteinExistence type="predicted"/>
<keyword evidence="1" id="KW-1133">Transmembrane helix</keyword>
<feature type="transmembrane region" description="Helical" evidence="1">
    <location>
        <begin position="70"/>
        <end position="87"/>
    </location>
</feature>
<sequence>MDFPNGFNNSIDSEIVDDCPFLKNIQVGIISFVISFFNIIIESLACYSFYMIRRLNRKMPFEIMRHQSQLVLILQFCHFITSIITIFDLEEIFILYLIIGSLLEFSYVGYVAFVFLLTLCRFDIMYNNCILSLISRKKIFSVGIILCYLLGFVFFIFYMIPKYRLVYNDKFFGWTFQRQIKIVRIAANIKGNIMLLLLLFCLLLHTLIIFKVIYTRCNNINKRRKKISVEDLKLLAHIVLCFLTIGFLELCWLKVFPFFYLTKTGIILSQLLFNAVTGINTIFTLIFVKDVSKTLSTCFFKDKNTIANIKIQKK</sequence>
<evidence type="ECO:0000256" key="1">
    <source>
        <dbReference type="SAM" id="Phobius"/>
    </source>
</evidence>
<feature type="transmembrane region" description="Helical" evidence="1">
    <location>
        <begin position="234"/>
        <end position="260"/>
    </location>
</feature>